<dbReference type="Gene3D" id="3.40.50.2000">
    <property type="entry name" value="Glycogen Phosphorylase B"/>
    <property type="match status" value="1"/>
</dbReference>
<dbReference type="Proteomes" id="UP000256970">
    <property type="component" value="Unassembled WGS sequence"/>
</dbReference>
<dbReference type="Pfam" id="PF13692">
    <property type="entry name" value="Glyco_trans_1_4"/>
    <property type="match status" value="1"/>
</dbReference>
<dbReference type="PANTHER" id="PTHR46656:SF3">
    <property type="entry name" value="PUTATIVE-RELATED"/>
    <property type="match status" value="1"/>
</dbReference>
<keyword evidence="3" id="KW-1185">Reference proteome</keyword>
<sequence length="632" mass="70009">MQPSAAFTDSSSLQEALQEAAAAAGAAAAAAALDDGPAPAPGVQRIAYPVWWHAPFYSGTGYGTEAISYVVALLQTNRFRREDIWISHSGDMIKQHVADSLDKETLQLLQEQEYNSLIRGRLPQAELQRPAIAVCHTFPDCYLMAKDTNSMDVPGCPCPSPEMKDLVVYKVGRTMFETASLPKHLVAHCNSMDEVWVPTEFNRETFAAAGVSPEKLFVLPQGIDAAYFDPARHEPLVLRQLPGTQLVTGSAGDSYARSSSSSSSSQGTRPYVFMSVFKWETRKGWDVLLDAYLHMYPPLQCVVLCCSDVVQWETRKGWDVLLDAYLHGFTAQEPVELHIMTKPFGKGKENFRDQVLQWLQRRFSVDAVQAALMPRVYVYGQHVDDATYPRLYASCDCVVLPTRGEGWGRPQMEAMAMAKPVITTNWSGPTAYINDDVAYPLAVSHLAAADADMNFTVADAKEINLYFKGQLWAQPDVNHLRQLMRQVFSNPQQAAAKGAAARQHILAYFTPEGLASKVMSEIMRIQNKLGLNRTVPPPEERQEAAATKALCLAYPELCKKGSAGLAEAEGKARSSFSNYRSHHASNSNSAVQRSKMTVAEILAQNKQLAVLAEQIAGQQQQQQHQRHQRQQR</sequence>
<dbReference type="EMBL" id="FNXT01000779">
    <property type="protein sequence ID" value="SZX67224.1"/>
    <property type="molecule type" value="Genomic_DNA"/>
</dbReference>
<dbReference type="STRING" id="3088.A0A383VR60"/>
<evidence type="ECO:0000256" key="1">
    <source>
        <dbReference type="SAM" id="MobiDB-lite"/>
    </source>
</evidence>
<dbReference type="SUPFAM" id="SSF53756">
    <property type="entry name" value="UDP-Glycosyltransferase/glycogen phosphorylase"/>
    <property type="match status" value="1"/>
</dbReference>
<proteinExistence type="predicted"/>
<organism evidence="2 3">
    <name type="scientific">Tetradesmus obliquus</name>
    <name type="common">Green alga</name>
    <name type="synonym">Acutodesmus obliquus</name>
    <dbReference type="NCBI Taxonomy" id="3088"/>
    <lineage>
        <taxon>Eukaryota</taxon>
        <taxon>Viridiplantae</taxon>
        <taxon>Chlorophyta</taxon>
        <taxon>core chlorophytes</taxon>
        <taxon>Chlorophyceae</taxon>
        <taxon>CS clade</taxon>
        <taxon>Sphaeropleales</taxon>
        <taxon>Scenedesmaceae</taxon>
        <taxon>Tetradesmus</taxon>
    </lineage>
</organism>
<evidence type="ECO:0008006" key="4">
    <source>
        <dbReference type="Google" id="ProtNLM"/>
    </source>
</evidence>
<protein>
    <recommendedName>
        <fullName evidence="4">Glycosyl transferase family 1 domain-containing protein</fullName>
    </recommendedName>
</protein>
<reference evidence="2 3" key="1">
    <citation type="submission" date="2016-10" db="EMBL/GenBank/DDBJ databases">
        <authorList>
            <person name="Cai Z."/>
        </authorList>
    </citation>
    <scope>NUCLEOTIDE SEQUENCE [LARGE SCALE GENOMIC DNA]</scope>
</reference>
<dbReference type="CDD" id="cd01635">
    <property type="entry name" value="Glycosyltransferase_GTB-type"/>
    <property type="match status" value="1"/>
</dbReference>
<evidence type="ECO:0000313" key="2">
    <source>
        <dbReference type="EMBL" id="SZX67224.1"/>
    </source>
</evidence>
<dbReference type="AlphaFoldDB" id="A0A383VR60"/>
<accession>A0A383VR60</accession>
<feature type="region of interest" description="Disordered" evidence="1">
    <location>
        <begin position="249"/>
        <end position="268"/>
    </location>
</feature>
<dbReference type="PANTHER" id="PTHR46656">
    <property type="entry name" value="PUTATIVE-RELATED"/>
    <property type="match status" value="1"/>
</dbReference>
<evidence type="ECO:0000313" key="3">
    <source>
        <dbReference type="Proteomes" id="UP000256970"/>
    </source>
</evidence>
<gene>
    <name evidence="2" type="ORF">BQ4739_LOCUS7641</name>
</gene>
<name>A0A383VR60_TETOB</name>